<keyword evidence="4" id="KW-0443">Lipid metabolism</keyword>
<comment type="catalytic activity">
    <reaction evidence="10">
        <text>a (3R)-hydroxyacyl-[ACP] + L-ornithine = a lyso-ornithine lipid + holo-[ACP] + H(+)</text>
        <dbReference type="Rhea" id="RHEA:20633"/>
        <dbReference type="Rhea" id="RHEA-COMP:9685"/>
        <dbReference type="Rhea" id="RHEA-COMP:9945"/>
        <dbReference type="ChEBI" id="CHEBI:15378"/>
        <dbReference type="ChEBI" id="CHEBI:46911"/>
        <dbReference type="ChEBI" id="CHEBI:64479"/>
        <dbReference type="ChEBI" id="CHEBI:78827"/>
        <dbReference type="ChEBI" id="CHEBI:138482"/>
        <dbReference type="EC" id="2.3.2.30"/>
    </reaction>
    <physiologicalReaction direction="left-to-right" evidence="10">
        <dbReference type="Rhea" id="RHEA:20634"/>
    </physiologicalReaction>
</comment>
<evidence type="ECO:0000313" key="12">
    <source>
        <dbReference type="Proteomes" id="UP000265750"/>
    </source>
</evidence>
<evidence type="ECO:0000256" key="6">
    <source>
        <dbReference type="ARBA" id="ARBA00038095"/>
    </source>
</evidence>
<evidence type="ECO:0000256" key="1">
    <source>
        <dbReference type="ARBA" id="ARBA00005189"/>
    </source>
</evidence>
<dbReference type="SUPFAM" id="SSF55729">
    <property type="entry name" value="Acyl-CoA N-acyltransferases (Nat)"/>
    <property type="match status" value="1"/>
</dbReference>
<dbReference type="EC" id="2.3.2.30" evidence="7"/>
<reference evidence="12" key="1">
    <citation type="submission" date="2018-09" db="EMBL/GenBank/DDBJ databases">
        <authorList>
            <person name="Tuo L."/>
        </authorList>
    </citation>
    <scope>NUCLEOTIDE SEQUENCE [LARGE SCALE GENOMIC DNA]</scope>
    <source>
        <strain evidence="12">M2BS4Y-1</strain>
    </source>
</reference>
<dbReference type="AlphaFoldDB" id="A0A3A1WKI8"/>
<comment type="caution">
    <text evidence="11">The sequence shown here is derived from an EMBL/GenBank/DDBJ whole genome shotgun (WGS) entry which is preliminary data.</text>
</comment>
<dbReference type="Proteomes" id="UP000265750">
    <property type="component" value="Unassembled WGS sequence"/>
</dbReference>
<evidence type="ECO:0000256" key="8">
    <source>
        <dbReference type="ARBA" id="ARBA00039866"/>
    </source>
</evidence>
<dbReference type="Gene3D" id="3.40.630.30">
    <property type="match status" value="1"/>
</dbReference>
<evidence type="ECO:0000256" key="2">
    <source>
        <dbReference type="ARBA" id="ARBA00022516"/>
    </source>
</evidence>
<dbReference type="Pfam" id="PF13444">
    <property type="entry name" value="Acetyltransf_5"/>
    <property type="match status" value="1"/>
</dbReference>
<comment type="function">
    <text evidence="9">Catalyzes the first step in the biosynthesis of ornithine lipids, which are phosphorus-free membrane lipids. Catalyzes the 3-hydroxyacyl-acyl carrier protein-dependent acylation of ornithine to form lyso-ornithine lipid (LOL).</text>
</comment>
<dbReference type="InterPro" id="IPR016181">
    <property type="entry name" value="Acyl_CoA_acyltransferase"/>
</dbReference>
<evidence type="ECO:0000256" key="9">
    <source>
        <dbReference type="ARBA" id="ARBA00045724"/>
    </source>
</evidence>
<evidence type="ECO:0000256" key="3">
    <source>
        <dbReference type="ARBA" id="ARBA00022679"/>
    </source>
</evidence>
<accession>A0A3A1WKI8</accession>
<dbReference type="InterPro" id="IPR052351">
    <property type="entry name" value="Ornithine_N-alpha-AT"/>
</dbReference>
<proteinExistence type="inferred from homology"/>
<evidence type="ECO:0000256" key="4">
    <source>
        <dbReference type="ARBA" id="ARBA00023098"/>
    </source>
</evidence>
<keyword evidence="12" id="KW-1185">Reference proteome</keyword>
<dbReference type="PANTHER" id="PTHR37323">
    <property type="entry name" value="GCN5-RELATED N-ACETYLTRANSFERASE"/>
    <property type="match status" value="1"/>
</dbReference>
<keyword evidence="2" id="KW-0444">Lipid biosynthesis</keyword>
<dbReference type="OrthoDB" id="9787072at2"/>
<dbReference type="PANTHER" id="PTHR37323:SF1">
    <property type="entry name" value="L-ORNITHINE N(ALPHA)-ACYLTRANSFERASE"/>
    <property type="match status" value="1"/>
</dbReference>
<evidence type="ECO:0000256" key="10">
    <source>
        <dbReference type="ARBA" id="ARBA00047785"/>
    </source>
</evidence>
<organism evidence="11 12">
    <name type="scientific">Aureimonas flava</name>
    <dbReference type="NCBI Taxonomy" id="2320271"/>
    <lineage>
        <taxon>Bacteria</taxon>
        <taxon>Pseudomonadati</taxon>
        <taxon>Pseudomonadota</taxon>
        <taxon>Alphaproteobacteria</taxon>
        <taxon>Hyphomicrobiales</taxon>
        <taxon>Aurantimonadaceae</taxon>
        <taxon>Aureimonas</taxon>
    </lineage>
</organism>
<protein>
    <recommendedName>
        <fullName evidence="8">L-ornithine N(alpha)-acyltransferase</fullName>
        <ecNumber evidence="7">2.3.2.30</ecNumber>
    </recommendedName>
</protein>
<sequence length="306" mass="33460">MLGFAATVSPRTARTGEPLAKRVLSLIPSAPRGFAAPLDPRAPVLGRLGGLEVRLARTRAEIRAAQELRFRVFYEEMAAKPSPLQKMTRRDADGFDRFCDHLLVFDRARAGEGADQIVGTYRLLRQSAAGRSPGFYTAGEFEIDRLVARHPGLRFLELGRSCVLPDYRGKRTVELLWQGIWAYVLRHRIDVLFGCASLAGTDPSKLSDALALMRDSAPAPAEWRVRAVAGRRTTLAPGVVCADPKRALGALPPLLKGYLRIGGYVGEDAVVDHQFGTTDVLVVLPVSRINPRYVSHYGADAGRFAA</sequence>
<evidence type="ECO:0000256" key="7">
    <source>
        <dbReference type="ARBA" id="ARBA00039058"/>
    </source>
</evidence>
<dbReference type="GO" id="GO:0006629">
    <property type="term" value="P:lipid metabolic process"/>
    <property type="evidence" value="ECO:0007669"/>
    <property type="project" value="UniProtKB-KW"/>
</dbReference>
<evidence type="ECO:0000256" key="5">
    <source>
        <dbReference type="ARBA" id="ARBA00023315"/>
    </source>
</evidence>
<keyword evidence="5" id="KW-0012">Acyltransferase</keyword>
<dbReference type="RefSeq" id="WP_119539972.1">
    <property type="nucleotide sequence ID" value="NZ_QYRN01000005.1"/>
</dbReference>
<evidence type="ECO:0000313" key="11">
    <source>
        <dbReference type="EMBL" id="RIY00769.1"/>
    </source>
</evidence>
<comment type="similarity">
    <text evidence="6">Belongs to the acetyltransferase family. OlsB subfamily.</text>
</comment>
<keyword evidence="3 11" id="KW-0808">Transferase</keyword>
<dbReference type="GO" id="GO:0043810">
    <property type="term" value="F:ornithine-acyl [acyl carrier protein] N-acyltransferase activity"/>
    <property type="evidence" value="ECO:0007669"/>
    <property type="project" value="UniProtKB-EC"/>
</dbReference>
<comment type="pathway">
    <text evidence="1">Lipid metabolism.</text>
</comment>
<gene>
    <name evidence="11" type="ORF">D3218_10170</name>
</gene>
<dbReference type="EMBL" id="QYRN01000005">
    <property type="protein sequence ID" value="RIY00769.1"/>
    <property type="molecule type" value="Genomic_DNA"/>
</dbReference>
<name>A0A3A1WKI8_9HYPH</name>